<dbReference type="Pfam" id="PF17863">
    <property type="entry name" value="AAA_lid_2"/>
    <property type="match status" value="1"/>
</dbReference>
<gene>
    <name evidence="3" type="ORF">FEF09_23495</name>
</gene>
<dbReference type="PANTHER" id="PTHR35023:SF1">
    <property type="entry name" value="MG-PROTOPORPHYRIN IX CHELATASE"/>
    <property type="match status" value="1"/>
</dbReference>
<dbReference type="GO" id="GO:0016887">
    <property type="term" value="F:ATP hydrolysis activity"/>
    <property type="evidence" value="ECO:0007669"/>
    <property type="project" value="InterPro"/>
</dbReference>
<evidence type="ECO:0000259" key="2">
    <source>
        <dbReference type="SMART" id="SM00382"/>
    </source>
</evidence>
<dbReference type="SMART" id="SM00382">
    <property type="entry name" value="AAA"/>
    <property type="match status" value="1"/>
</dbReference>
<dbReference type="GO" id="GO:0005524">
    <property type="term" value="F:ATP binding"/>
    <property type="evidence" value="ECO:0007669"/>
    <property type="project" value="InterPro"/>
</dbReference>
<name>A0A5C6LLC1_9BACT</name>
<keyword evidence="4" id="KW-1185">Reference proteome</keyword>
<dbReference type="Gene3D" id="3.40.50.300">
    <property type="entry name" value="P-loop containing nucleotide triphosphate hydrolases"/>
    <property type="match status" value="1"/>
</dbReference>
<dbReference type="AlphaFoldDB" id="A0A5C6LLC1"/>
<dbReference type="OrthoDB" id="9775079at2"/>
<comment type="caution">
    <text evidence="3">The sequence shown here is derived from an EMBL/GenBank/DDBJ whole genome shotgun (WGS) entry which is preliminary data.</text>
</comment>
<feature type="domain" description="AAA+ ATPase" evidence="2">
    <location>
        <begin position="27"/>
        <end position="197"/>
    </location>
</feature>
<dbReference type="CDD" id="cd00009">
    <property type="entry name" value="AAA"/>
    <property type="match status" value="1"/>
</dbReference>
<dbReference type="Pfam" id="PF07728">
    <property type="entry name" value="AAA_5"/>
    <property type="match status" value="1"/>
</dbReference>
<dbReference type="Gene3D" id="1.10.8.80">
    <property type="entry name" value="Magnesium chelatase subunit I, C-Terminal domain"/>
    <property type="match status" value="1"/>
</dbReference>
<dbReference type="InterPro" id="IPR027417">
    <property type="entry name" value="P-loop_NTPase"/>
</dbReference>
<proteinExistence type="predicted"/>
<dbReference type="Proteomes" id="UP000318815">
    <property type="component" value="Unassembled WGS sequence"/>
</dbReference>
<evidence type="ECO:0000313" key="3">
    <source>
        <dbReference type="EMBL" id="TWV96247.1"/>
    </source>
</evidence>
<dbReference type="EMBL" id="VOHS01000035">
    <property type="protein sequence ID" value="TWV96247.1"/>
    <property type="molecule type" value="Genomic_DNA"/>
</dbReference>
<evidence type="ECO:0000313" key="4">
    <source>
        <dbReference type="Proteomes" id="UP000318815"/>
    </source>
</evidence>
<dbReference type="PANTHER" id="PTHR35023">
    <property type="entry name" value="CHELATASE-RELATED"/>
    <property type="match status" value="1"/>
</dbReference>
<sequence length="314" mass="35321">MQSFPFTAIYAQDDFKLALILCMIEPGLGGVLALGDKGTGKTTTVRGLSHLMQRSLPDFPFVNLPIGATEDRVLGTVQLDTLINEKKIAIQAGLLAMANHGILYIDEVNLLNDYLMDILLDAAASGSYHLERDAVSRWFESKFCLVGTMNPEEGELRPQLLDRFGLSVTVHTPMNRTDRMQIVNRRLQFDTDIPAFLAQYETQEQALAERIVAAKEQVKQVTYDETIQVTIADTCIEHKVEGLRADILLLKAARAYAAFHQRKSVTTEDVHKVMPFVLSHRSKNYSSSQNPQQQREQQSPRDEKEGDSIRIKMN</sequence>
<dbReference type="RefSeq" id="WP_146307367.1">
    <property type="nucleotide sequence ID" value="NZ_VOHS01000035.1"/>
</dbReference>
<dbReference type="InterPro" id="IPR003593">
    <property type="entry name" value="AAA+_ATPase"/>
</dbReference>
<dbReference type="SUPFAM" id="SSF52540">
    <property type="entry name" value="P-loop containing nucleoside triphosphate hydrolases"/>
    <property type="match status" value="1"/>
</dbReference>
<feature type="compositionally biased region" description="Low complexity" evidence="1">
    <location>
        <begin position="286"/>
        <end position="297"/>
    </location>
</feature>
<dbReference type="InterPro" id="IPR011704">
    <property type="entry name" value="ATPase_dyneun-rel_AAA"/>
</dbReference>
<dbReference type="InterPro" id="IPR052989">
    <property type="entry name" value="Mg-chelatase_DI-like"/>
</dbReference>
<organism evidence="3 4">
    <name type="scientific">Chitinophaga pinensis</name>
    <dbReference type="NCBI Taxonomy" id="79329"/>
    <lineage>
        <taxon>Bacteria</taxon>
        <taxon>Pseudomonadati</taxon>
        <taxon>Bacteroidota</taxon>
        <taxon>Chitinophagia</taxon>
        <taxon>Chitinophagales</taxon>
        <taxon>Chitinophagaceae</taxon>
        <taxon>Chitinophaga</taxon>
    </lineage>
</organism>
<evidence type="ECO:0000256" key="1">
    <source>
        <dbReference type="SAM" id="MobiDB-lite"/>
    </source>
</evidence>
<reference evidence="3 4" key="1">
    <citation type="submission" date="2019-08" db="EMBL/GenBank/DDBJ databases">
        <title>Whole genome sequencing of chitin degrading bacteria Chitinophaga pinensis YS16.</title>
        <authorList>
            <person name="Singh R.P."/>
            <person name="Manchanda G."/>
            <person name="Maurya I.K."/>
            <person name="Joshi N.K."/>
            <person name="Srivastava A.K."/>
        </authorList>
    </citation>
    <scope>NUCLEOTIDE SEQUENCE [LARGE SCALE GENOMIC DNA]</scope>
    <source>
        <strain evidence="3 4">YS-16</strain>
    </source>
</reference>
<protein>
    <submittedName>
        <fullName evidence="3">AAA family ATPase</fullName>
    </submittedName>
</protein>
<feature type="compositionally biased region" description="Basic and acidic residues" evidence="1">
    <location>
        <begin position="298"/>
        <end position="314"/>
    </location>
</feature>
<accession>A0A5C6LLC1</accession>
<feature type="region of interest" description="Disordered" evidence="1">
    <location>
        <begin position="281"/>
        <end position="314"/>
    </location>
</feature>
<dbReference type="InterPro" id="IPR041628">
    <property type="entry name" value="ChlI/MoxR_AAA_lid"/>
</dbReference>